<dbReference type="PANTHER" id="PTHR33602:SF1">
    <property type="entry name" value="REGULATORY PROTEIN RECX FAMILY PROTEIN"/>
    <property type="match status" value="1"/>
</dbReference>
<dbReference type="HAMAP" id="MF_01114">
    <property type="entry name" value="RecX"/>
    <property type="match status" value="1"/>
</dbReference>
<dbReference type="Pfam" id="PF02631">
    <property type="entry name" value="RecX_HTH2"/>
    <property type="match status" value="1"/>
</dbReference>
<dbReference type="Gene3D" id="1.10.10.10">
    <property type="entry name" value="Winged helix-like DNA-binding domain superfamily/Winged helix DNA-binding domain"/>
    <property type="match status" value="3"/>
</dbReference>
<comment type="function">
    <text evidence="5">Modulates RecA activity.</text>
</comment>
<accession>A0ABV9K8G1</accession>
<feature type="domain" description="RecX third three-helical" evidence="7">
    <location>
        <begin position="110"/>
        <end position="152"/>
    </location>
</feature>
<comment type="subcellular location">
    <subcellularLocation>
        <location evidence="1 5">Cytoplasm</location>
    </subcellularLocation>
</comment>
<evidence type="ECO:0000256" key="1">
    <source>
        <dbReference type="ARBA" id="ARBA00004496"/>
    </source>
</evidence>
<dbReference type="EMBL" id="JBHSGO010000152">
    <property type="protein sequence ID" value="MFC4665916.1"/>
    <property type="molecule type" value="Genomic_DNA"/>
</dbReference>
<dbReference type="InterPro" id="IPR053924">
    <property type="entry name" value="RecX_HTH_2nd"/>
</dbReference>
<dbReference type="Pfam" id="PF21981">
    <property type="entry name" value="RecX_HTH3"/>
    <property type="match status" value="1"/>
</dbReference>
<evidence type="ECO:0000256" key="3">
    <source>
        <dbReference type="ARBA" id="ARBA00018111"/>
    </source>
</evidence>
<evidence type="ECO:0000256" key="5">
    <source>
        <dbReference type="HAMAP-Rule" id="MF_01114"/>
    </source>
</evidence>
<comment type="similarity">
    <text evidence="2 5">Belongs to the RecX family.</text>
</comment>
<dbReference type="PANTHER" id="PTHR33602">
    <property type="entry name" value="REGULATORY PROTEIN RECX FAMILY PROTEIN"/>
    <property type="match status" value="1"/>
</dbReference>
<evidence type="ECO:0000259" key="6">
    <source>
        <dbReference type="Pfam" id="PF02631"/>
    </source>
</evidence>
<name>A0ABV9K8G1_9PORP</name>
<evidence type="ECO:0000256" key="2">
    <source>
        <dbReference type="ARBA" id="ARBA00009695"/>
    </source>
</evidence>
<reference evidence="9" key="1">
    <citation type="journal article" date="2019" name="Int. J. Syst. Evol. Microbiol.">
        <title>The Global Catalogue of Microorganisms (GCM) 10K type strain sequencing project: providing services to taxonomists for standard genome sequencing and annotation.</title>
        <authorList>
            <consortium name="The Broad Institute Genomics Platform"/>
            <consortium name="The Broad Institute Genome Sequencing Center for Infectious Disease"/>
            <person name="Wu L."/>
            <person name="Ma J."/>
        </authorList>
    </citation>
    <scope>NUCLEOTIDE SEQUENCE [LARGE SCALE GENOMIC DNA]</scope>
    <source>
        <strain evidence="9">CGMCC 4.7357</strain>
    </source>
</reference>
<dbReference type="InterPro" id="IPR003783">
    <property type="entry name" value="Regulatory_RecX"/>
</dbReference>
<evidence type="ECO:0000256" key="4">
    <source>
        <dbReference type="ARBA" id="ARBA00022490"/>
    </source>
</evidence>
<dbReference type="InterPro" id="IPR053925">
    <property type="entry name" value="RecX_HTH_3rd"/>
</dbReference>
<evidence type="ECO:0000313" key="8">
    <source>
        <dbReference type="EMBL" id="MFC4665916.1"/>
    </source>
</evidence>
<protein>
    <recommendedName>
        <fullName evidence="3 5">Regulatory protein RecX</fullName>
    </recommendedName>
</protein>
<evidence type="ECO:0000259" key="7">
    <source>
        <dbReference type="Pfam" id="PF21981"/>
    </source>
</evidence>
<keyword evidence="4 5" id="KW-0963">Cytoplasm</keyword>
<evidence type="ECO:0000313" key="9">
    <source>
        <dbReference type="Proteomes" id="UP001596020"/>
    </source>
</evidence>
<proteinExistence type="inferred from homology"/>
<comment type="caution">
    <text evidence="8">The sequence shown here is derived from an EMBL/GenBank/DDBJ whole genome shotgun (WGS) entry which is preliminary data.</text>
</comment>
<dbReference type="InterPro" id="IPR036388">
    <property type="entry name" value="WH-like_DNA-bd_sf"/>
</dbReference>
<feature type="domain" description="RecX second three-helical" evidence="6">
    <location>
        <begin position="56"/>
        <end position="97"/>
    </location>
</feature>
<dbReference type="RefSeq" id="WP_380078471.1">
    <property type="nucleotide sequence ID" value="NZ_JBHSGO010000152.1"/>
</dbReference>
<organism evidence="8 9">
    <name type="scientific">Falsiporphyromonas endometrii</name>
    <dbReference type="NCBI Taxonomy" id="1387297"/>
    <lineage>
        <taxon>Bacteria</taxon>
        <taxon>Pseudomonadati</taxon>
        <taxon>Bacteroidota</taxon>
        <taxon>Bacteroidia</taxon>
        <taxon>Bacteroidales</taxon>
        <taxon>Porphyromonadaceae</taxon>
        <taxon>Falsiporphyromonas</taxon>
    </lineage>
</organism>
<keyword evidence="9" id="KW-1185">Reference proteome</keyword>
<sequence>MMMEEEYKKVYYKVSKYCSSAERSRYDVIQKLVRMGVDEDVHSRLLQQLEEEKYLDEQRFAGAFAKDKMRFNGWGPQKIYYELKHKQIDCHLIDEAIRQLYDEENEVTPLDKLKQLVKDKLNSIKEPDPVKRFAKVVRFATNKGYSYSDVKETINLLDKECGQLE</sequence>
<dbReference type="Proteomes" id="UP001596020">
    <property type="component" value="Unassembled WGS sequence"/>
</dbReference>
<gene>
    <name evidence="5" type="primary">recX</name>
    <name evidence="8" type="ORF">ACFO3G_04775</name>
</gene>